<protein>
    <submittedName>
        <fullName evidence="5">ABC transporter ATP-binding protein</fullName>
    </submittedName>
</protein>
<dbReference type="PROSITE" id="PS00211">
    <property type="entry name" value="ABC_TRANSPORTER_1"/>
    <property type="match status" value="2"/>
</dbReference>
<dbReference type="CDD" id="cd03257">
    <property type="entry name" value="ABC_NikE_OppD_transporters"/>
    <property type="match status" value="2"/>
</dbReference>
<dbReference type="SUPFAM" id="SSF52540">
    <property type="entry name" value="P-loop containing nucleoside triphosphate hydrolases"/>
    <property type="match status" value="2"/>
</dbReference>
<dbReference type="InterPro" id="IPR027417">
    <property type="entry name" value="P-loop_NTPase"/>
</dbReference>
<dbReference type="RefSeq" id="WP_096526140.1">
    <property type="nucleotide sequence ID" value="NZ_AP014836.1"/>
</dbReference>
<dbReference type="GO" id="GO:0055085">
    <property type="term" value="P:transmembrane transport"/>
    <property type="evidence" value="ECO:0007669"/>
    <property type="project" value="UniProtKB-ARBA"/>
</dbReference>
<dbReference type="PANTHER" id="PTHR43776">
    <property type="entry name" value="TRANSPORT ATP-BINDING PROTEIN"/>
    <property type="match status" value="1"/>
</dbReference>
<organism evidence="5 6">
    <name type="scientific">Candidatus Nitrosoglobus terrae</name>
    <dbReference type="NCBI Taxonomy" id="1630141"/>
    <lineage>
        <taxon>Bacteria</taxon>
        <taxon>Pseudomonadati</taxon>
        <taxon>Pseudomonadota</taxon>
        <taxon>Gammaproteobacteria</taxon>
        <taxon>Chromatiales</taxon>
        <taxon>Chromatiaceae</taxon>
        <taxon>Candidatus Nitrosoglobus</taxon>
    </lineage>
</organism>
<dbReference type="InterPro" id="IPR050319">
    <property type="entry name" value="ABC_transp_ATP-bind"/>
</dbReference>
<keyword evidence="3 5" id="KW-0067">ATP-binding</keyword>
<feature type="domain" description="ABC transporter" evidence="4">
    <location>
        <begin position="3"/>
        <end position="264"/>
    </location>
</feature>
<evidence type="ECO:0000256" key="1">
    <source>
        <dbReference type="ARBA" id="ARBA00022448"/>
    </source>
</evidence>
<evidence type="ECO:0000256" key="2">
    <source>
        <dbReference type="ARBA" id="ARBA00022741"/>
    </source>
</evidence>
<feature type="domain" description="ABC transporter" evidence="4">
    <location>
        <begin position="304"/>
        <end position="544"/>
    </location>
</feature>
<gene>
    <name evidence="5" type="ORF">TAO_0107</name>
</gene>
<dbReference type="Proteomes" id="UP000243679">
    <property type="component" value="Chromosome"/>
</dbReference>
<evidence type="ECO:0000313" key="6">
    <source>
        <dbReference type="Proteomes" id="UP000243679"/>
    </source>
</evidence>
<dbReference type="PROSITE" id="PS50893">
    <property type="entry name" value="ABC_TRANSPORTER_2"/>
    <property type="match status" value="2"/>
</dbReference>
<dbReference type="EMBL" id="AP014836">
    <property type="protein sequence ID" value="BAW79477.1"/>
    <property type="molecule type" value="Genomic_DNA"/>
</dbReference>
<evidence type="ECO:0000256" key="3">
    <source>
        <dbReference type="ARBA" id="ARBA00022840"/>
    </source>
</evidence>
<dbReference type="Gene3D" id="3.40.50.300">
    <property type="entry name" value="P-loop containing nucleotide triphosphate hydrolases"/>
    <property type="match status" value="2"/>
</dbReference>
<dbReference type="NCBIfam" id="NF007739">
    <property type="entry name" value="PRK10419.1"/>
    <property type="match status" value="2"/>
</dbReference>
<sequence length="552" mass="62111">MLLQVNNLKTYLRTGNKTIKAVDGVSFTIDRGETFCLVGESGSGKSITALSVIQLLPQNISSHPDGQILFDWRHNNGQHETVDLLHLSEPRKRKIRGARIAMIFQEPMTCLNPVFTIGEQIIEALQLHFPNMDEFEARERTIAALDQVQIPNPAQRIDEYPHRLSGGQRQRVMIAMAMACEPDLLIADEPTTALDVTIQAEILRLMRELQTRRNMGILFITHDFGVVSQIAHQLAVMRLGKIVESGSLKDVLHHPQHIYTRQLLAALPENLKHHKTTAKTINTTTITEDPPLLELRQLQVHFPIRKGILQRTAGYVRAVDGINLIIPVGQIFGLVGESGCGKTTLGRAILRLVEPTGGQICYAGTNLATLRHNELRRYRRELQIIFQDPLSSLNPRLTIATTLTEPMAAHGIGGSPQDRLDRASALLQQVHLKEDYLWRYPHEFSGGQRQRICIARALALEPRFIVCDEITSALDVSMQAEILELLLELQYKRNLTLLFITHNIGVVRYISNKLAIMRSGRIIEQGSTEHIYQAPTHPYTQKLLESVPKVVL</sequence>
<dbReference type="InterPro" id="IPR003439">
    <property type="entry name" value="ABC_transporter-like_ATP-bd"/>
</dbReference>
<dbReference type="Pfam" id="PF00005">
    <property type="entry name" value="ABC_tran"/>
    <property type="match status" value="2"/>
</dbReference>
<dbReference type="InterPro" id="IPR017871">
    <property type="entry name" value="ABC_transporter-like_CS"/>
</dbReference>
<evidence type="ECO:0000313" key="5">
    <source>
        <dbReference type="EMBL" id="BAW79477.1"/>
    </source>
</evidence>
<accession>A0A1Q2SK30</accession>
<dbReference type="SMART" id="SM00382">
    <property type="entry name" value="AAA"/>
    <property type="match status" value="2"/>
</dbReference>
<dbReference type="OrthoDB" id="9784450at2"/>
<dbReference type="InterPro" id="IPR013563">
    <property type="entry name" value="Oligopep_ABC_C"/>
</dbReference>
<dbReference type="GO" id="GO:0015833">
    <property type="term" value="P:peptide transport"/>
    <property type="evidence" value="ECO:0007669"/>
    <property type="project" value="InterPro"/>
</dbReference>
<keyword evidence="2" id="KW-0547">Nucleotide-binding</keyword>
<dbReference type="NCBIfam" id="NF008453">
    <property type="entry name" value="PRK11308.1"/>
    <property type="match status" value="2"/>
</dbReference>
<dbReference type="GO" id="GO:0005524">
    <property type="term" value="F:ATP binding"/>
    <property type="evidence" value="ECO:0007669"/>
    <property type="project" value="UniProtKB-KW"/>
</dbReference>
<dbReference type="Pfam" id="PF08352">
    <property type="entry name" value="oligo_HPY"/>
    <property type="match status" value="2"/>
</dbReference>
<reference evidence="5 6" key="1">
    <citation type="journal article" date="2017" name="ISME J.">
        <title>An acid-tolerant ammonia-oxidizing ?-proteobacterium from soil.</title>
        <authorList>
            <person name="Hayatsu M."/>
            <person name="Tago K."/>
            <person name="Uchiyama I."/>
            <person name="Toyoda A."/>
            <person name="Wang Y."/>
            <person name="Shimomura Y."/>
            <person name="Okubo T."/>
            <person name="Kurisu F."/>
            <person name="Hirono Y."/>
            <person name="Nonaka K."/>
            <person name="Akiyama H."/>
            <person name="Itoh T."/>
            <person name="Takami H."/>
        </authorList>
    </citation>
    <scope>NUCLEOTIDE SEQUENCE [LARGE SCALE GENOMIC DNA]</scope>
    <source>
        <strain evidence="5 6">TAO100</strain>
    </source>
</reference>
<evidence type="ECO:0000259" key="4">
    <source>
        <dbReference type="PROSITE" id="PS50893"/>
    </source>
</evidence>
<dbReference type="KEGG" id="ntt:TAO_0107"/>
<keyword evidence="6" id="KW-1185">Reference proteome</keyword>
<name>A0A1Q2SK30_9GAMM</name>
<dbReference type="AlphaFoldDB" id="A0A1Q2SK30"/>
<dbReference type="InterPro" id="IPR003593">
    <property type="entry name" value="AAA+_ATPase"/>
</dbReference>
<keyword evidence="1" id="KW-0813">Transport</keyword>
<dbReference type="GO" id="GO:0016887">
    <property type="term" value="F:ATP hydrolysis activity"/>
    <property type="evidence" value="ECO:0007669"/>
    <property type="project" value="InterPro"/>
</dbReference>
<dbReference type="FunFam" id="3.40.50.300:FF:000016">
    <property type="entry name" value="Oligopeptide ABC transporter ATP-binding component"/>
    <property type="match status" value="2"/>
</dbReference>
<proteinExistence type="predicted"/>